<feature type="chain" id="PRO_5046179264" description="Sushi domain-containing protein" evidence="3">
    <location>
        <begin position="18"/>
        <end position="659"/>
    </location>
</feature>
<keyword evidence="1 2" id="KW-1015">Disulfide bond</keyword>
<sequence>MGLGLEILCLFIFFGLPRNNYFCDAQASFTSLTESNTPQAIGSDVVITAVVATSSIPASVTWRINGETVGASGVNSGSNTVANEDSSSSYASRIDVSVGSYASSQFTTTLNITGLTATDHDANVVITTVGSSDASILLVVQECSLNTTAYPSLTFTCDDSSCEFNSAGTLSCAEGYTASGVSTTSTTCLANATVSNLDVLSCAAITCQGSDAEENDTDVCLVNQTLVSTTFSYNDTISVQCCEGFEGSGPVDRTCDESSGWTSVNLGCTAITTTTVTSTAATTVQVTTTTVFVSSTAMTTTYHATTTTSPTSPVRTTLATTSTASATTAAVTTNFGATSISSTATSPTVVDFQADNSLNDSVIYSGSNSTDSNADMNRFDLYAIHIHTNLDNCSHDTFLMISGRGERNKDVCNMLIHSHYHAVRLVSLFLRNMNLFIVALINFIWIWEAISSSITTIPPIDDNGVIASGLPIFVVSAEFNSTSYADQCAWTDTRGLILAVPFINFSFIHSPCRSVFTVGGGPEVSCLYHASSSLVNTNVTFNNSLPAAGPLNVSLYCDGMFVLDLGFTVASCSVDSDSNPGLEANCSDPCGFNATAMLYCGVGYKENEKEVHCLLNGTFSDNLECEEMLDPNSTESGDHLLYRQISLFKSCEVTFEYGG</sequence>
<dbReference type="SUPFAM" id="SSF57535">
    <property type="entry name" value="Complement control module/SCR domain"/>
    <property type="match status" value="1"/>
</dbReference>
<accession>A0ABP0FGF0</accession>
<dbReference type="PROSITE" id="PS50923">
    <property type="entry name" value="SUSHI"/>
    <property type="match status" value="1"/>
</dbReference>
<keyword evidence="2" id="KW-0768">Sushi</keyword>
<organism evidence="5 6">
    <name type="scientific">Clavelina lepadiformis</name>
    <name type="common">Light-bulb sea squirt</name>
    <name type="synonym">Ascidia lepadiformis</name>
    <dbReference type="NCBI Taxonomy" id="159417"/>
    <lineage>
        <taxon>Eukaryota</taxon>
        <taxon>Metazoa</taxon>
        <taxon>Chordata</taxon>
        <taxon>Tunicata</taxon>
        <taxon>Ascidiacea</taxon>
        <taxon>Aplousobranchia</taxon>
        <taxon>Clavelinidae</taxon>
        <taxon>Clavelina</taxon>
    </lineage>
</organism>
<feature type="disulfide bond" evidence="2">
    <location>
        <begin position="241"/>
        <end position="268"/>
    </location>
</feature>
<keyword evidence="3" id="KW-0732">Signal</keyword>
<dbReference type="InterPro" id="IPR000436">
    <property type="entry name" value="Sushi_SCR_CCP_dom"/>
</dbReference>
<dbReference type="CDD" id="cd00033">
    <property type="entry name" value="CCP"/>
    <property type="match status" value="1"/>
</dbReference>
<gene>
    <name evidence="5" type="ORF">CVLEPA_LOCUS6800</name>
</gene>
<name>A0ABP0FGF0_CLALP</name>
<protein>
    <recommendedName>
        <fullName evidence="4">Sushi domain-containing protein</fullName>
    </recommendedName>
</protein>
<feature type="domain" description="Sushi" evidence="4">
    <location>
        <begin position="218"/>
        <end position="270"/>
    </location>
</feature>
<proteinExistence type="predicted"/>
<dbReference type="InterPro" id="IPR035976">
    <property type="entry name" value="Sushi/SCR/CCP_sf"/>
</dbReference>
<evidence type="ECO:0000259" key="4">
    <source>
        <dbReference type="PROSITE" id="PS50923"/>
    </source>
</evidence>
<evidence type="ECO:0000256" key="1">
    <source>
        <dbReference type="ARBA" id="ARBA00023157"/>
    </source>
</evidence>
<evidence type="ECO:0000256" key="3">
    <source>
        <dbReference type="SAM" id="SignalP"/>
    </source>
</evidence>
<feature type="signal peptide" evidence="3">
    <location>
        <begin position="1"/>
        <end position="17"/>
    </location>
</feature>
<comment type="caution">
    <text evidence="5">The sequence shown here is derived from an EMBL/GenBank/DDBJ whole genome shotgun (WGS) entry which is preliminary data.</text>
</comment>
<keyword evidence="6" id="KW-1185">Reference proteome</keyword>
<evidence type="ECO:0000313" key="6">
    <source>
        <dbReference type="Proteomes" id="UP001642483"/>
    </source>
</evidence>
<dbReference type="Pfam" id="PF00084">
    <property type="entry name" value="Sushi"/>
    <property type="match status" value="1"/>
</dbReference>
<comment type="caution">
    <text evidence="2">Lacks conserved residue(s) required for the propagation of feature annotation.</text>
</comment>
<dbReference type="EMBL" id="CAWYQH010000046">
    <property type="protein sequence ID" value="CAK8677417.1"/>
    <property type="molecule type" value="Genomic_DNA"/>
</dbReference>
<reference evidence="5 6" key="1">
    <citation type="submission" date="2024-02" db="EMBL/GenBank/DDBJ databases">
        <authorList>
            <person name="Daric V."/>
            <person name="Darras S."/>
        </authorList>
    </citation>
    <scope>NUCLEOTIDE SEQUENCE [LARGE SCALE GENOMIC DNA]</scope>
</reference>
<evidence type="ECO:0000256" key="2">
    <source>
        <dbReference type="PROSITE-ProRule" id="PRU00302"/>
    </source>
</evidence>
<dbReference type="Proteomes" id="UP001642483">
    <property type="component" value="Unassembled WGS sequence"/>
</dbReference>
<evidence type="ECO:0000313" key="5">
    <source>
        <dbReference type="EMBL" id="CAK8677417.1"/>
    </source>
</evidence>